<sequence length="28" mass="3083">MEKALVLGKTSGGRTTDHRMMKPYTDAS</sequence>
<evidence type="ECO:0000313" key="2">
    <source>
        <dbReference type="EMBL" id="MBW87160.1"/>
    </source>
</evidence>
<feature type="region of interest" description="Disordered" evidence="1">
    <location>
        <begin position="1"/>
        <end position="28"/>
    </location>
</feature>
<protein>
    <submittedName>
        <fullName evidence="2">Uncharacterized protein</fullName>
    </submittedName>
</protein>
<dbReference type="AlphaFoldDB" id="A0A2P2J149"/>
<evidence type="ECO:0000256" key="1">
    <source>
        <dbReference type="SAM" id="MobiDB-lite"/>
    </source>
</evidence>
<organism evidence="2">
    <name type="scientific">Rhizophora mucronata</name>
    <name type="common">Asiatic mangrove</name>
    <dbReference type="NCBI Taxonomy" id="61149"/>
    <lineage>
        <taxon>Eukaryota</taxon>
        <taxon>Viridiplantae</taxon>
        <taxon>Streptophyta</taxon>
        <taxon>Embryophyta</taxon>
        <taxon>Tracheophyta</taxon>
        <taxon>Spermatophyta</taxon>
        <taxon>Magnoliopsida</taxon>
        <taxon>eudicotyledons</taxon>
        <taxon>Gunneridae</taxon>
        <taxon>Pentapetalae</taxon>
        <taxon>rosids</taxon>
        <taxon>fabids</taxon>
        <taxon>Malpighiales</taxon>
        <taxon>Rhizophoraceae</taxon>
        <taxon>Rhizophora</taxon>
    </lineage>
</organism>
<name>A0A2P2J149_RHIMU</name>
<proteinExistence type="predicted"/>
<reference evidence="2" key="1">
    <citation type="submission" date="2018-02" db="EMBL/GenBank/DDBJ databases">
        <title>Rhizophora mucronata_Transcriptome.</title>
        <authorList>
            <person name="Meera S.P."/>
            <person name="Sreeshan A."/>
            <person name="Augustine A."/>
        </authorList>
    </citation>
    <scope>NUCLEOTIDE SEQUENCE</scope>
    <source>
        <tissue evidence="2">Leaf</tissue>
    </source>
</reference>
<dbReference type="EMBL" id="GGEC01006677">
    <property type="protein sequence ID" value="MBW87160.1"/>
    <property type="molecule type" value="Transcribed_RNA"/>
</dbReference>
<accession>A0A2P2J149</accession>